<evidence type="ECO:0000313" key="3">
    <source>
        <dbReference type="Proteomes" id="UP000218209"/>
    </source>
</evidence>
<sequence length="678" mass="70420">MADASAGAGGATPTASPSGSHRTRGSDGLLMLYAAGVGLPVRGPGSRAASLSAADAPRPGCNGTLPLVAIGGPASGAPSLPLGASGRATDELRRGGVGPAAATLWLDDGGAFGVAEDSGAAGGARSPPPADFEGAAHTPRVGGDGLATAPLRLHNGGALDVAADGEATSGARPRPNAGFFGATDALRLGGAAAAAHRLHDGGALDLAADGEAAGDASGLPHEDVGESADAGRSGAVSDDAPANVDAGARGGRAVGELPGALGATQRSRVPLPFVRKLRLHMDSCPGTNKSQFFFGGLGLLLACGVADCAQVLYMVVGHTKFGPDLVARSLACIFNRSDVYNHGQLVRLFRAYATAGAYNEKLLRTWKHGTPTVFTPIQHIMSYRCILLLADDGHVDLGSPVASPPSNFEAFPDPGPLFLDHVLLRECTKAAGRGLRSSVFPALRRGAYRGIGRDAVGGLSDTPKQTMLLPPAVLSYRRVRLFTRRSTADPVWREQRGWMSATTVEQVNAAIDAIKPYGLEQSKVPYGAKAESIAKMYKKYVPRRFVPDDYAVSETGASGMARAVWRQTSISPATTEQSTTPGVATAVTEAKDAEGCGGTAICPAPGRSRKMRWVKLQHAKPLADLLLCAPYNEQLPRALKDWAVIATRMPQEDGQEWEPATIKRHARVMAKSRDDLHE</sequence>
<gene>
    <name evidence="2" type="ORF">BU14_0223s0012</name>
</gene>
<keyword evidence="3" id="KW-1185">Reference proteome</keyword>
<accession>A0A1X6P4C1</accession>
<feature type="compositionally biased region" description="Low complexity" evidence="1">
    <location>
        <begin position="1"/>
        <end position="20"/>
    </location>
</feature>
<dbReference type="Proteomes" id="UP000218209">
    <property type="component" value="Unassembled WGS sequence"/>
</dbReference>
<feature type="region of interest" description="Disordered" evidence="1">
    <location>
        <begin position="213"/>
        <end position="249"/>
    </location>
</feature>
<dbReference type="EMBL" id="KV918892">
    <property type="protein sequence ID" value="OSX75739.1"/>
    <property type="molecule type" value="Genomic_DNA"/>
</dbReference>
<dbReference type="AlphaFoldDB" id="A0A1X6P4C1"/>
<proteinExistence type="predicted"/>
<evidence type="ECO:0000313" key="2">
    <source>
        <dbReference type="EMBL" id="OSX75739.1"/>
    </source>
</evidence>
<feature type="region of interest" description="Disordered" evidence="1">
    <location>
        <begin position="1"/>
        <end position="25"/>
    </location>
</feature>
<organism evidence="2 3">
    <name type="scientific">Porphyra umbilicalis</name>
    <name type="common">Purple laver</name>
    <name type="synonym">Red alga</name>
    <dbReference type="NCBI Taxonomy" id="2786"/>
    <lineage>
        <taxon>Eukaryota</taxon>
        <taxon>Rhodophyta</taxon>
        <taxon>Bangiophyceae</taxon>
        <taxon>Bangiales</taxon>
        <taxon>Bangiaceae</taxon>
        <taxon>Porphyra</taxon>
    </lineage>
</organism>
<feature type="region of interest" description="Disordered" evidence="1">
    <location>
        <begin position="117"/>
        <end position="139"/>
    </location>
</feature>
<reference evidence="2 3" key="1">
    <citation type="submission" date="2017-03" db="EMBL/GenBank/DDBJ databases">
        <title>WGS assembly of Porphyra umbilicalis.</title>
        <authorList>
            <person name="Brawley S.H."/>
            <person name="Blouin N.A."/>
            <person name="Ficko-Blean E."/>
            <person name="Wheeler G.L."/>
            <person name="Lohr M."/>
            <person name="Goodson H.V."/>
            <person name="Jenkins J.W."/>
            <person name="Blaby-Haas C.E."/>
            <person name="Helliwell K.E."/>
            <person name="Chan C."/>
            <person name="Marriage T."/>
            <person name="Bhattacharya D."/>
            <person name="Klein A.S."/>
            <person name="Badis Y."/>
            <person name="Brodie J."/>
            <person name="Cao Y."/>
            <person name="Collen J."/>
            <person name="Dittami S.M."/>
            <person name="Gachon C.M."/>
            <person name="Green B.R."/>
            <person name="Karpowicz S."/>
            <person name="Kim J.W."/>
            <person name="Kudahl U."/>
            <person name="Lin S."/>
            <person name="Michel G."/>
            <person name="Mittag M."/>
            <person name="Olson B.J."/>
            <person name="Pangilinan J."/>
            <person name="Peng Y."/>
            <person name="Qiu H."/>
            <person name="Shu S."/>
            <person name="Singer J.T."/>
            <person name="Smith A.G."/>
            <person name="Sprecher B.N."/>
            <person name="Wagner V."/>
            <person name="Wang W."/>
            <person name="Wang Z.-Y."/>
            <person name="Yan J."/>
            <person name="Yarish C."/>
            <person name="Zoeuner-Riek S."/>
            <person name="Zhuang Y."/>
            <person name="Zou Y."/>
            <person name="Lindquist E.A."/>
            <person name="Grimwood J."/>
            <person name="Barry K."/>
            <person name="Rokhsar D.S."/>
            <person name="Schmutz J."/>
            <person name="Stiller J.W."/>
            <person name="Grossman A.R."/>
            <person name="Prochnik S.E."/>
        </authorList>
    </citation>
    <scope>NUCLEOTIDE SEQUENCE [LARGE SCALE GENOMIC DNA]</scope>
    <source>
        <strain evidence="2">4086291</strain>
    </source>
</reference>
<protein>
    <submittedName>
        <fullName evidence="2">Uncharacterized protein</fullName>
    </submittedName>
</protein>
<evidence type="ECO:0000256" key="1">
    <source>
        <dbReference type="SAM" id="MobiDB-lite"/>
    </source>
</evidence>
<name>A0A1X6P4C1_PORUM</name>